<dbReference type="InterPro" id="IPR002509">
    <property type="entry name" value="NODB_dom"/>
</dbReference>
<dbReference type="Proteomes" id="UP001595851">
    <property type="component" value="Unassembled WGS sequence"/>
</dbReference>
<proteinExistence type="predicted"/>
<reference evidence="5" key="1">
    <citation type="journal article" date="2019" name="Int. J. Syst. Evol. Microbiol.">
        <title>The Global Catalogue of Microorganisms (GCM) 10K type strain sequencing project: providing services to taxonomists for standard genome sequencing and annotation.</title>
        <authorList>
            <consortium name="The Broad Institute Genomics Platform"/>
            <consortium name="The Broad Institute Genome Sequencing Center for Infectious Disease"/>
            <person name="Wu L."/>
            <person name="Ma J."/>
        </authorList>
    </citation>
    <scope>NUCLEOTIDE SEQUENCE [LARGE SCALE GENOMIC DNA]</scope>
    <source>
        <strain evidence="5">TBRC 1276</strain>
    </source>
</reference>
<dbReference type="CDD" id="cd10954">
    <property type="entry name" value="CE4_CtAXE_like"/>
    <property type="match status" value="1"/>
</dbReference>
<dbReference type="EC" id="3.-.-.-" evidence="4"/>
<dbReference type="RefSeq" id="WP_379526070.1">
    <property type="nucleotide sequence ID" value="NZ_JBHSBI010000001.1"/>
</dbReference>
<dbReference type="GO" id="GO:0016787">
    <property type="term" value="F:hydrolase activity"/>
    <property type="evidence" value="ECO:0007669"/>
    <property type="project" value="UniProtKB-KW"/>
</dbReference>
<evidence type="ECO:0000313" key="4">
    <source>
        <dbReference type="EMBL" id="MFC4005903.1"/>
    </source>
</evidence>
<evidence type="ECO:0000259" key="3">
    <source>
        <dbReference type="PROSITE" id="PS51677"/>
    </source>
</evidence>
<dbReference type="PANTHER" id="PTHR10587">
    <property type="entry name" value="GLYCOSYL TRANSFERASE-RELATED"/>
    <property type="match status" value="1"/>
</dbReference>
<organism evidence="4 5">
    <name type="scientific">Nonomuraea purpurea</name>
    <dbReference type="NCBI Taxonomy" id="1849276"/>
    <lineage>
        <taxon>Bacteria</taxon>
        <taxon>Bacillati</taxon>
        <taxon>Actinomycetota</taxon>
        <taxon>Actinomycetes</taxon>
        <taxon>Streptosporangiales</taxon>
        <taxon>Streptosporangiaceae</taxon>
        <taxon>Nonomuraea</taxon>
    </lineage>
</organism>
<accession>A0ABV8G060</accession>
<dbReference type="PANTHER" id="PTHR10587:SF133">
    <property type="entry name" value="CHITIN DEACETYLASE 1-RELATED"/>
    <property type="match status" value="1"/>
</dbReference>
<dbReference type="InterPro" id="IPR011330">
    <property type="entry name" value="Glyco_hydro/deAcase_b/a-brl"/>
</dbReference>
<keyword evidence="5" id="KW-1185">Reference proteome</keyword>
<evidence type="ECO:0000256" key="2">
    <source>
        <dbReference type="ARBA" id="ARBA00022801"/>
    </source>
</evidence>
<dbReference type="InterPro" id="IPR050248">
    <property type="entry name" value="Polysacc_deacetylase_ArnD"/>
</dbReference>
<dbReference type="Gene3D" id="3.20.20.370">
    <property type="entry name" value="Glycoside hydrolase/deacetylase"/>
    <property type="match status" value="1"/>
</dbReference>
<evidence type="ECO:0000313" key="5">
    <source>
        <dbReference type="Proteomes" id="UP001595851"/>
    </source>
</evidence>
<protein>
    <submittedName>
        <fullName evidence="4">Polysaccharide deacetylase family protein</fullName>
        <ecNumber evidence="4">3.-.-.-</ecNumber>
    </submittedName>
</protein>
<dbReference type="EMBL" id="JBHSBI010000001">
    <property type="protein sequence ID" value="MFC4005903.1"/>
    <property type="molecule type" value="Genomic_DNA"/>
</dbReference>
<evidence type="ECO:0000256" key="1">
    <source>
        <dbReference type="ARBA" id="ARBA00022723"/>
    </source>
</evidence>
<comment type="caution">
    <text evidence="4">The sequence shown here is derived from an EMBL/GenBank/DDBJ whole genome shotgun (WGS) entry which is preliminary data.</text>
</comment>
<gene>
    <name evidence="4" type="ORF">ACFOY2_01625</name>
</gene>
<dbReference type="PROSITE" id="PS51677">
    <property type="entry name" value="NODB"/>
    <property type="match status" value="1"/>
</dbReference>
<keyword evidence="2 4" id="KW-0378">Hydrolase</keyword>
<dbReference type="Pfam" id="PF01522">
    <property type="entry name" value="Polysacc_deac_1"/>
    <property type="match status" value="1"/>
</dbReference>
<name>A0ABV8G060_9ACTN</name>
<dbReference type="SUPFAM" id="SSF88713">
    <property type="entry name" value="Glycoside hydrolase/deacetylase"/>
    <property type="match status" value="1"/>
</dbReference>
<sequence>MALTFDDGPGPYTDKLLRTLAAHHARATFFVIGQNVVAHRGVLRRTAEAGHEIGNHTWSHPDLTRLSPARVRSQLTRTDRAIKSVTGTVPTLVRPPYGALNKSVRKQTRRPLVLWSVDTLDWLRRNSARVARSARKSVRPGSVILFHDIHPTTVRAIPRVLKDLSKRGYTFVTVSELFNAHPPRLVYSGAR</sequence>
<keyword evidence="1" id="KW-0479">Metal-binding</keyword>
<feature type="domain" description="NodB homology" evidence="3">
    <location>
        <begin position="1"/>
        <end position="172"/>
    </location>
</feature>